<reference evidence="1" key="1">
    <citation type="submission" date="2018-05" db="EMBL/GenBank/DDBJ databases">
        <authorList>
            <person name="Lanie J.A."/>
            <person name="Ng W.-L."/>
            <person name="Kazmierczak K.M."/>
            <person name="Andrzejewski T.M."/>
            <person name="Davidsen T.M."/>
            <person name="Wayne K.J."/>
            <person name="Tettelin H."/>
            <person name="Glass J.I."/>
            <person name="Rusch D."/>
            <person name="Podicherti R."/>
            <person name="Tsui H.-C.T."/>
            <person name="Winkler M.E."/>
        </authorList>
    </citation>
    <scope>NUCLEOTIDE SEQUENCE</scope>
</reference>
<accession>A0A382DYK5</accession>
<name>A0A382DYK5_9ZZZZ</name>
<dbReference type="AlphaFoldDB" id="A0A382DYK5"/>
<dbReference type="SUPFAM" id="SSF56645">
    <property type="entry name" value="Acyl-CoA dehydrogenase NM domain-like"/>
    <property type="match status" value="1"/>
</dbReference>
<evidence type="ECO:0000313" key="1">
    <source>
        <dbReference type="EMBL" id="SVB42763.1"/>
    </source>
</evidence>
<sequence>MVNLSIMNFDISEEQEALLEIVDKFCQELRPIENQCFLEGRFNDQLIELAKRA</sequence>
<organism evidence="1">
    <name type="scientific">marine metagenome</name>
    <dbReference type="NCBI Taxonomy" id="408172"/>
    <lineage>
        <taxon>unclassified sequences</taxon>
        <taxon>metagenomes</taxon>
        <taxon>ecological metagenomes</taxon>
    </lineage>
</organism>
<proteinExistence type="predicted"/>
<protein>
    <recommendedName>
        <fullName evidence="2">Acyl-CoA dehydrogenase/oxidase N-terminal domain-containing protein</fullName>
    </recommendedName>
</protein>
<feature type="non-terminal residue" evidence="1">
    <location>
        <position position="53"/>
    </location>
</feature>
<evidence type="ECO:0008006" key="2">
    <source>
        <dbReference type="Google" id="ProtNLM"/>
    </source>
</evidence>
<gene>
    <name evidence="1" type="ORF">METZ01_LOCUS195617</name>
</gene>
<dbReference type="InterPro" id="IPR009100">
    <property type="entry name" value="AcylCoA_DH/oxidase_NM_dom_sf"/>
</dbReference>
<dbReference type="EMBL" id="UINC01041460">
    <property type="protein sequence ID" value="SVB42763.1"/>
    <property type="molecule type" value="Genomic_DNA"/>
</dbReference>
<dbReference type="GO" id="GO:0016627">
    <property type="term" value="F:oxidoreductase activity, acting on the CH-CH group of donors"/>
    <property type="evidence" value="ECO:0007669"/>
    <property type="project" value="InterPro"/>
</dbReference>